<dbReference type="Proteomes" id="UP000256845">
    <property type="component" value="Unassembled WGS sequence"/>
</dbReference>
<organism evidence="3 4">
    <name type="scientific">Aestuariispira insulae</name>
    <dbReference type="NCBI Taxonomy" id="1461337"/>
    <lineage>
        <taxon>Bacteria</taxon>
        <taxon>Pseudomonadati</taxon>
        <taxon>Pseudomonadota</taxon>
        <taxon>Alphaproteobacteria</taxon>
        <taxon>Rhodospirillales</taxon>
        <taxon>Kiloniellaceae</taxon>
        <taxon>Aestuariispira</taxon>
    </lineage>
</organism>
<protein>
    <submittedName>
        <fullName evidence="3">Uncharacterized protein</fullName>
    </submittedName>
</protein>
<dbReference type="EMBL" id="QRDW01000003">
    <property type="protein sequence ID" value="RED51216.1"/>
    <property type="molecule type" value="Genomic_DNA"/>
</dbReference>
<dbReference type="RefSeq" id="WP_115936130.1">
    <property type="nucleotide sequence ID" value="NZ_QRDW01000003.1"/>
</dbReference>
<evidence type="ECO:0000256" key="2">
    <source>
        <dbReference type="SAM" id="SignalP"/>
    </source>
</evidence>
<accession>A0A3D9HQM8</accession>
<evidence type="ECO:0000256" key="1">
    <source>
        <dbReference type="SAM" id="MobiDB-lite"/>
    </source>
</evidence>
<feature type="signal peptide" evidence="2">
    <location>
        <begin position="1"/>
        <end position="19"/>
    </location>
</feature>
<name>A0A3D9HQM8_9PROT</name>
<feature type="chain" id="PRO_5017628836" evidence="2">
    <location>
        <begin position="20"/>
        <end position="108"/>
    </location>
</feature>
<keyword evidence="2" id="KW-0732">Signal</keyword>
<sequence>MKKLFFAALILCLGVAVNAAISGAPVLAQAYADGHGEAAKELKKLAEERDAKIAKARAEYERDMADAQKEDKADKRAEKLEKARRKRDEKIRKANEVYNEKSDKFTKG</sequence>
<gene>
    <name evidence="3" type="ORF">DFP90_10313</name>
</gene>
<feature type="region of interest" description="Disordered" evidence="1">
    <location>
        <begin position="62"/>
        <end position="108"/>
    </location>
</feature>
<comment type="caution">
    <text evidence="3">The sequence shown here is derived from an EMBL/GenBank/DDBJ whole genome shotgun (WGS) entry which is preliminary data.</text>
</comment>
<evidence type="ECO:0000313" key="3">
    <source>
        <dbReference type="EMBL" id="RED51216.1"/>
    </source>
</evidence>
<reference evidence="3 4" key="1">
    <citation type="submission" date="2018-07" db="EMBL/GenBank/DDBJ databases">
        <title>Genomic Encyclopedia of Type Strains, Phase III (KMG-III): the genomes of soil and plant-associated and newly described type strains.</title>
        <authorList>
            <person name="Whitman W."/>
        </authorList>
    </citation>
    <scope>NUCLEOTIDE SEQUENCE [LARGE SCALE GENOMIC DNA]</scope>
    <source>
        <strain evidence="3 4">CECT 8488</strain>
    </source>
</reference>
<keyword evidence="4" id="KW-1185">Reference proteome</keyword>
<evidence type="ECO:0000313" key="4">
    <source>
        <dbReference type="Proteomes" id="UP000256845"/>
    </source>
</evidence>
<dbReference type="AlphaFoldDB" id="A0A3D9HQM8"/>
<proteinExistence type="predicted"/>